<evidence type="ECO:0000256" key="1">
    <source>
        <dbReference type="PROSITE-ProRule" id="PRU00703"/>
    </source>
</evidence>
<dbReference type="AlphaFoldDB" id="A0A2W1NLD8"/>
<dbReference type="InterPro" id="IPR029044">
    <property type="entry name" value="Nucleotide-diphossugar_trans"/>
</dbReference>
<dbReference type="InterPro" id="IPR046342">
    <property type="entry name" value="CBS_dom_sf"/>
</dbReference>
<dbReference type="PROSITE" id="PS51371">
    <property type="entry name" value="CBS"/>
    <property type="match status" value="1"/>
</dbReference>
<reference evidence="3 4" key="1">
    <citation type="submission" date="2018-06" db="EMBL/GenBank/DDBJ databases">
        <title>The draft genome sequence of Crocinitomix sp. SM1701.</title>
        <authorList>
            <person name="Zhang X."/>
        </authorList>
    </citation>
    <scope>NUCLEOTIDE SEQUENCE [LARGE SCALE GENOMIC DNA]</scope>
    <source>
        <strain evidence="3 4">SM1701</strain>
    </source>
</reference>
<keyword evidence="1" id="KW-0129">CBS domain</keyword>
<dbReference type="Pfam" id="PF00483">
    <property type="entry name" value="NTP_transferase"/>
    <property type="match status" value="1"/>
</dbReference>
<comment type="caution">
    <text evidence="3">The sequence shown here is derived from an EMBL/GenBank/DDBJ whole genome shotgun (WGS) entry which is preliminary data.</text>
</comment>
<dbReference type="InterPro" id="IPR005835">
    <property type="entry name" value="NTP_transferase_dom"/>
</dbReference>
<accession>A0A2W1NLD8</accession>
<evidence type="ECO:0000313" key="3">
    <source>
        <dbReference type="EMBL" id="PZE16472.1"/>
    </source>
</evidence>
<name>A0A2W1NLD8_9FLAO</name>
<dbReference type="EMBL" id="QKSB01000008">
    <property type="protein sequence ID" value="PZE16472.1"/>
    <property type="molecule type" value="Genomic_DNA"/>
</dbReference>
<evidence type="ECO:0000313" key="4">
    <source>
        <dbReference type="Proteomes" id="UP000249248"/>
    </source>
</evidence>
<dbReference type="RefSeq" id="WP_111063929.1">
    <property type="nucleotide sequence ID" value="NZ_JBHUCU010000005.1"/>
</dbReference>
<gene>
    <name evidence="3" type="ORF">DNU06_13065</name>
</gene>
<protein>
    <submittedName>
        <fullName evidence="3">Nucleotidyltransferase</fullName>
    </submittedName>
</protein>
<proteinExistence type="predicted"/>
<dbReference type="InterPro" id="IPR000644">
    <property type="entry name" value="CBS_dom"/>
</dbReference>
<evidence type="ECO:0000259" key="2">
    <source>
        <dbReference type="PROSITE" id="PS51371"/>
    </source>
</evidence>
<organism evidence="3 4">
    <name type="scientific">Putridiphycobacter roseus</name>
    <dbReference type="NCBI Taxonomy" id="2219161"/>
    <lineage>
        <taxon>Bacteria</taxon>
        <taxon>Pseudomonadati</taxon>
        <taxon>Bacteroidota</taxon>
        <taxon>Flavobacteriia</taxon>
        <taxon>Flavobacteriales</taxon>
        <taxon>Crocinitomicaceae</taxon>
        <taxon>Putridiphycobacter</taxon>
    </lineage>
</organism>
<keyword evidence="4" id="KW-1185">Reference proteome</keyword>
<dbReference type="GO" id="GO:0016740">
    <property type="term" value="F:transferase activity"/>
    <property type="evidence" value="ECO:0007669"/>
    <property type="project" value="UniProtKB-KW"/>
</dbReference>
<keyword evidence="3" id="KW-0808">Transferase</keyword>
<dbReference type="Gene3D" id="3.10.580.10">
    <property type="entry name" value="CBS-domain"/>
    <property type="match status" value="1"/>
</dbReference>
<dbReference type="CDD" id="cd06426">
    <property type="entry name" value="NTP_transferase_like_2"/>
    <property type="match status" value="1"/>
</dbReference>
<dbReference type="OrthoDB" id="9813880at2"/>
<dbReference type="Gene3D" id="3.90.550.10">
    <property type="entry name" value="Spore Coat Polysaccharide Biosynthesis Protein SpsA, Chain A"/>
    <property type="match status" value="1"/>
</dbReference>
<dbReference type="PANTHER" id="PTHR22572">
    <property type="entry name" value="SUGAR-1-PHOSPHATE GUANYL TRANSFERASE"/>
    <property type="match status" value="1"/>
</dbReference>
<dbReference type="SUPFAM" id="SSF54631">
    <property type="entry name" value="CBS-domain pair"/>
    <property type="match status" value="1"/>
</dbReference>
<dbReference type="SUPFAM" id="SSF53448">
    <property type="entry name" value="Nucleotide-diphospho-sugar transferases"/>
    <property type="match status" value="1"/>
</dbReference>
<dbReference type="InterPro" id="IPR050486">
    <property type="entry name" value="Mannose-1P_guanyltransferase"/>
</dbReference>
<sequence>MSKPTIIIQKEDTLEAALVKLDANPRMQTLMIEENGKIIGTLTDGDVRRGLIKGLDKSNTVKDFMHLSFTFLIKGKYEPEKIKFIKENKIKIVPELHEDHSLSRLINFNEVKTILPIDAIIMAGGKGTRLMPLTENTPKPMLKIGEQPIMEYNVDLLKQFGISHLTISVKYLADQIKTYFGNGLEKEIDIQYVSEDVPLGTIGAVKQIKHFYNDYILVMNSDLLTNINLETMFKELNSKDADMIVATTDYKVQIPYGVIEAEGNQIKALKEKPTYTYYSNAGIYIFKKELVALIPDNSFFNATDLLEKLIELNKLVLHYPIKNYWLDIGKHVDFEKAQNDVKNINFK</sequence>
<dbReference type="Proteomes" id="UP000249248">
    <property type="component" value="Unassembled WGS sequence"/>
</dbReference>
<feature type="domain" description="CBS" evidence="2">
    <location>
        <begin position="1"/>
        <end position="57"/>
    </location>
</feature>